<gene>
    <name evidence="1" type="ORF">F5876DRAFT_45554</name>
</gene>
<keyword evidence="2" id="KW-1185">Reference proteome</keyword>
<comment type="caution">
    <text evidence="1">The sequence shown here is derived from an EMBL/GenBank/DDBJ whole genome shotgun (WGS) entry which is preliminary data.</text>
</comment>
<proteinExistence type="predicted"/>
<reference evidence="1" key="1">
    <citation type="submission" date="2022-09" db="EMBL/GenBank/DDBJ databases">
        <title>A Global Phylogenomic Analysis of the Shiitake Genus Lentinula.</title>
        <authorList>
            <consortium name="DOE Joint Genome Institute"/>
            <person name="Sierra-Patev S."/>
            <person name="Min B."/>
            <person name="Naranjo-Ortiz M."/>
            <person name="Looney B."/>
            <person name="Konkel Z."/>
            <person name="Slot J.C."/>
            <person name="Sakamoto Y."/>
            <person name="Steenwyk J.L."/>
            <person name="Rokas A."/>
            <person name="Carro J."/>
            <person name="Camarero S."/>
            <person name="Ferreira P."/>
            <person name="Molpeceres G."/>
            <person name="Ruiz-Duenas F.J."/>
            <person name="Serrano A."/>
            <person name="Henrissat B."/>
            <person name="Drula E."/>
            <person name="Hughes K.W."/>
            <person name="Mata J.L."/>
            <person name="Ishikawa N.K."/>
            <person name="Vargas-Isla R."/>
            <person name="Ushijima S."/>
            <person name="Smith C.A."/>
            <person name="Ahrendt S."/>
            <person name="Andreopoulos W."/>
            <person name="He G."/>
            <person name="Labutti K."/>
            <person name="Lipzen A."/>
            <person name="Ng V."/>
            <person name="Riley R."/>
            <person name="Sandor L."/>
            <person name="Barry K."/>
            <person name="Martinez A.T."/>
            <person name="Xiao Y."/>
            <person name="Gibbons J.G."/>
            <person name="Terashima K."/>
            <person name="Grigoriev I.V."/>
            <person name="Hibbett D.S."/>
        </authorList>
    </citation>
    <scope>NUCLEOTIDE SEQUENCE</scope>
    <source>
        <strain evidence="1">TMI1499</strain>
    </source>
</reference>
<dbReference type="Proteomes" id="UP001163835">
    <property type="component" value="Unassembled WGS sequence"/>
</dbReference>
<evidence type="ECO:0000313" key="1">
    <source>
        <dbReference type="EMBL" id="KAJ3808658.1"/>
    </source>
</evidence>
<feature type="non-terminal residue" evidence="1">
    <location>
        <position position="1"/>
    </location>
</feature>
<name>A0ACC1TVK0_9AGAR</name>
<protein>
    <submittedName>
        <fullName evidence="1">Uncharacterized protein</fullName>
    </submittedName>
</protein>
<evidence type="ECO:0000313" key="2">
    <source>
        <dbReference type="Proteomes" id="UP001163835"/>
    </source>
</evidence>
<dbReference type="EMBL" id="MU795207">
    <property type="protein sequence ID" value="KAJ3808658.1"/>
    <property type="molecule type" value="Genomic_DNA"/>
</dbReference>
<accession>A0ACC1TVK0</accession>
<organism evidence="1 2">
    <name type="scientific">Lentinula aff. lateritia</name>
    <dbReference type="NCBI Taxonomy" id="2804960"/>
    <lineage>
        <taxon>Eukaryota</taxon>
        <taxon>Fungi</taxon>
        <taxon>Dikarya</taxon>
        <taxon>Basidiomycota</taxon>
        <taxon>Agaricomycotina</taxon>
        <taxon>Agaricomycetes</taxon>
        <taxon>Agaricomycetidae</taxon>
        <taxon>Agaricales</taxon>
        <taxon>Marasmiineae</taxon>
        <taxon>Omphalotaceae</taxon>
        <taxon>Lentinula</taxon>
    </lineage>
</organism>
<sequence length="136" mass="15141">TKGIHVQLYSTGLARPRAITTHVQQNTTDPANSCFVLASHLLAEPRLQPYIHNITLKICHCGKVYEFLVFFKRHKKLPLNLSVQDLGGRDVQGDILLVACGKRVSVWNLCSGLEDKAANKAIKQYVALHEGVQHTD</sequence>